<dbReference type="EMBL" id="JAOPKB010000011">
    <property type="protein sequence ID" value="MCU4974433.1"/>
    <property type="molecule type" value="Genomic_DNA"/>
</dbReference>
<dbReference type="Pfam" id="PF19125">
    <property type="entry name" value="DUF5809"/>
    <property type="match status" value="1"/>
</dbReference>
<sequence length="139" mass="15513">MHTEGTFAPDSVAMARDQYEAVGPAAQTVVRETARAMEFDREEYGDRVTSDVVETARDALFASLLEVTVGTREEYDEWREGYDGEVVETGNENVDHVVWHAGPDGEAVAATFHEKEDAAVATLRRQAFGRIYRELVETN</sequence>
<organism evidence="1 4">
    <name type="scientific">Natronoglomus mannanivorans</name>
    <dbReference type="NCBI Taxonomy" id="2979990"/>
    <lineage>
        <taxon>Archaea</taxon>
        <taxon>Methanobacteriati</taxon>
        <taxon>Methanobacteriota</taxon>
        <taxon>Stenosarchaea group</taxon>
        <taxon>Halobacteria</taxon>
        <taxon>Halobacteriales</taxon>
        <taxon>Natrialbaceae</taxon>
        <taxon>Natronoglomus</taxon>
    </lineage>
</organism>
<protein>
    <submittedName>
        <fullName evidence="1">DUF5809 family protein</fullName>
    </submittedName>
</protein>
<keyword evidence="3" id="KW-1185">Reference proteome</keyword>
<evidence type="ECO:0000313" key="3">
    <source>
        <dbReference type="Proteomes" id="UP001320972"/>
    </source>
</evidence>
<dbReference type="AlphaFoldDB" id="A0AAP3E4B4"/>
<evidence type="ECO:0000313" key="1">
    <source>
        <dbReference type="EMBL" id="MCU4743932.1"/>
    </source>
</evidence>
<dbReference type="Proteomes" id="UP001321018">
    <property type="component" value="Unassembled WGS sequence"/>
</dbReference>
<comment type="caution">
    <text evidence="1">The sequence shown here is derived from an EMBL/GenBank/DDBJ whole genome shotgun (WGS) entry which is preliminary data.</text>
</comment>
<gene>
    <name evidence="2" type="ORF">OB955_17050</name>
    <name evidence="1" type="ORF">OB960_21340</name>
</gene>
<reference evidence="1 3" key="1">
    <citation type="submission" date="2022-09" db="EMBL/GenBank/DDBJ databases">
        <title>Enrichment on poylsaccharides allowed isolation of novel metabolic and taxonomic groups of Haloarchaea.</title>
        <authorList>
            <person name="Sorokin D.Y."/>
            <person name="Elcheninov A.G."/>
            <person name="Khizhniak T.V."/>
            <person name="Kolganova T.V."/>
            <person name="Kublanov I.V."/>
        </authorList>
    </citation>
    <scope>NUCLEOTIDE SEQUENCE</scope>
    <source>
        <strain evidence="2 3">AArc-m2/3/4</strain>
        <strain evidence="1">AArc-xg1-1</strain>
    </source>
</reference>
<evidence type="ECO:0000313" key="4">
    <source>
        <dbReference type="Proteomes" id="UP001321018"/>
    </source>
</evidence>
<dbReference type="InterPro" id="IPR043832">
    <property type="entry name" value="DUF5809"/>
</dbReference>
<proteinExistence type="predicted"/>
<evidence type="ECO:0000313" key="2">
    <source>
        <dbReference type="EMBL" id="MCU4974433.1"/>
    </source>
</evidence>
<name>A0AAP3E4B4_9EURY</name>
<accession>A0AAP3E4B4</accession>
<dbReference type="EMBL" id="JAOPKA010000019">
    <property type="protein sequence ID" value="MCU4743932.1"/>
    <property type="molecule type" value="Genomic_DNA"/>
</dbReference>
<dbReference type="RefSeq" id="WP_338005742.1">
    <property type="nucleotide sequence ID" value="NZ_JAOPKA010000019.1"/>
</dbReference>
<dbReference type="Proteomes" id="UP001320972">
    <property type="component" value="Unassembled WGS sequence"/>
</dbReference>